<keyword evidence="10" id="KW-1185">Reference proteome</keyword>
<name>A0A5E4AB28_MARMO</name>
<evidence type="ECO:0000256" key="1">
    <source>
        <dbReference type="ARBA" id="ARBA00004141"/>
    </source>
</evidence>
<comment type="subcellular location">
    <subcellularLocation>
        <location evidence="1">Membrane</location>
        <topology evidence="1">Multi-pass membrane protein</topology>
    </subcellularLocation>
</comment>
<dbReference type="AlphaFoldDB" id="A0A5E4AB28"/>
<dbReference type="EMBL" id="CABDUW010000035">
    <property type="protein sequence ID" value="VTJ53862.1"/>
    <property type="molecule type" value="Genomic_DNA"/>
</dbReference>
<dbReference type="GO" id="GO:0005886">
    <property type="term" value="C:plasma membrane"/>
    <property type="evidence" value="ECO:0007669"/>
    <property type="project" value="TreeGrafter"/>
</dbReference>
<dbReference type="PROSITE" id="PS50261">
    <property type="entry name" value="G_PROTEIN_RECEP_F2_4"/>
    <property type="match status" value="1"/>
</dbReference>
<dbReference type="InterPro" id="IPR000832">
    <property type="entry name" value="GPCR_2_secretin-like"/>
</dbReference>
<dbReference type="GO" id="GO:0007189">
    <property type="term" value="P:adenylate cyclase-activating G protein-coupled receptor signaling pathway"/>
    <property type="evidence" value="ECO:0007669"/>
    <property type="project" value="TreeGrafter"/>
</dbReference>
<dbReference type="EMBL" id="WJEC01007914">
    <property type="protein sequence ID" value="KAF7465425.1"/>
    <property type="molecule type" value="Genomic_DNA"/>
</dbReference>
<sequence>MRNAAGQRWEAVKSPLVHEEHLRAPLGGSGPLQLCCDLWEHTRSPWLKHHSAAPGAQQNPPPQGAGGIPGQAQTLTLPRGLSPPQVLCAVTAGALHYLYLASFTWMLLEGLFLFLTARNLTVLSSSSRNRLMRRLMFPVGYGVPAAIVAVSAAARPHLYGTPAR</sequence>
<dbReference type="PANTHER" id="PTHR12011:SF455">
    <property type="entry name" value="ADHESION G PROTEIN-COUPLED RECEPTOR E3"/>
    <property type="match status" value="1"/>
</dbReference>
<evidence type="ECO:0000256" key="4">
    <source>
        <dbReference type="ARBA" id="ARBA00023136"/>
    </source>
</evidence>
<protein>
    <recommendedName>
        <fullName evidence="7">G-protein coupled receptors family 2 profile 2 domain-containing protein</fullName>
    </recommendedName>
</protein>
<keyword evidence="2 6" id="KW-0812">Transmembrane</keyword>
<keyword evidence="4 6" id="KW-0472">Membrane</keyword>
<organism evidence="9 10">
    <name type="scientific">Marmota monax</name>
    <name type="common">Woodchuck</name>
    <dbReference type="NCBI Taxonomy" id="9995"/>
    <lineage>
        <taxon>Eukaryota</taxon>
        <taxon>Metazoa</taxon>
        <taxon>Chordata</taxon>
        <taxon>Craniata</taxon>
        <taxon>Vertebrata</taxon>
        <taxon>Euteleostomi</taxon>
        <taxon>Mammalia</taxon>
        <taxon>Eutheria</taxon>
        <taxon>Euarchontoglires</taxon>
        <taxon>Glires</taxon>
        <taxon>Rodentia</taxon>
        <taxon>Sciuromorpha</taxon>
        <taxon>Sciuridae</taxon>
        <taxon>Xerinae</taxon>
        <taxon>Marmotini</taxon>
        <taxon>Marmota</taxon>
    </lineage>
</organism>
<gene>
    <name evidence="8" type="ORF">GHT09_004159</name>
    <name evidence="9" type="ORF">MONAX_5E020166</name>
</gene>
<dbReference type="Gene3D" id="1.20.1070.10">
    <property type="entry name" value="Rhodopsin 7-helix transmembrane proteins"/>
    <property type="match status" value="1"/>
</dbReference>
<evidence type="ECO:0000313" key="9">
    <source>
        <dbReference type="EMBL" id="VTJ53862.1"/>
    </source>
</evidence>
<keyword evidence="3 6" id="KW-1133">Transmembrane helix</keyword>
<dbReference type="InterPro" id="IPR017981">
    <property type="entry name" value="GPCR_2-like_7TM"/>
</dbReference>
<evidence type="ECO:0000313" key="10">
    <source>
        <dbReference type="Proteomes" id="UP000335636"/>
    </source>
</evidence>
<reference evidence="8" key="2">
    <citation type="submission" date="2020-08" db="EMBL/GenBank/DDBJ databases">
        <authorList>
            <person name="Shumante A."/>
            <person name="Zimin A.V."/>
            <person name="Puiu D."/>
            <person name="Salzberg S.L."/>
        </authorList>
    </citation>
    <scope>NUCLEOTIDE SEQUENCE</scope>
    <source>
        <strain evidence="8">WC2-LM</strain>
        <tissue evidence="8">Liver</tissue>
    </source>
</reference>
<dbReference type="GO" id="GO:0004930">
    <property type="term" value="F:G protein-coupled receptor activity"/>
    <property type="evidence" value="ECO:0007669"/>
    <property type="project" value="InterPro"/>
</dbReference>
<feature type="domain" description="G-protein coupled receptors family 2 profile 2" evidence="7">
    <location>
        <begin position="86"/>
        <end position="164"/>
    </location>
</feature>
<proteinExistence type="predicted"/>
<dbReference type="Pfam" id="PF00002">
    <property type="entry name" value="7tm_2"/>
    <property type="match status" value="1"/>
</dbReference>
<evidence type="ECO:0000256" key="5">
    <source>
        <dbReference type="SAM" id="MobiDB-lite"/>
    </source>
</evidence>
<dbReference type="Proteomes" id="UP000335636">
    <property type="component" value="Unassembled WGS sequence"/>
</dbReference>
<feature type="transmembrane region" description="Helical" evidence="6">
    <location>
        <begin position="94"/>
        <end position="115"/>
    </location>
</feature>
<dbReference type="GO" id="GO:0007166">
    <property type="term" value="P:cell surface receptor signaling pathway"/>
    <property type="evidence" value="ECO:0007669"/>
    <property type="project" value="InterPro"/>
</dbReference>
<feature type="transmembrane region" description="Helical" evidence="6">
    <location>
        <begin position="135"/>
        <end position="154"/>
    </location>
</feature>
<dbReference type="PANTHER" id="PTHR12011">
    <property type="entry name" value="ADHESION G-PROTEIN COUPLED RECEPTOR"/>
    <property type="match status" value="1"/>
</dbReference>
<accession>A0A5E4AB28</accession>
<evidence type="ECO:0000313" key="8">
    <source>
        <dbReference type="EMBL" id="KAF7465425.1"/>
    </source>
</evidence>
<evidence type="ECO:0000256" key="2">
    <source>
        <dbReference type="ARBA" id="ARBA00022692"/>
    </source>
</evidence>
<evidence type="ECO:0000256" key="6">
    <source>
        <dbReference type="SAM" id="Phobius"/>
    </source>
</evidence>
<evidence type="ECO:0000259" key="7">
    <source>
        <dbReference type="PROSITE" id="PS50261"/>
    </source>
</evidence>
<evidence type="ECO:0000256" key="3">
    <source>
        <dbReference type="ARBA" id="ARBA00022989"/>
    </source>
</evidence>
<feature type="region of interest" description="Disordered" evidence="5">
    <location>
        <begin position="49"/>
        <end position="75"/>
    </location>
</feature>
<dbReference type="Proteomes" id="UP000662637">
    <property type="component" value="Unassembled WGS sequence"/>
</dbReference>
<reference evidence="9 10" key="1">
    <citation type="submission" date="2019-04" db="EMBL/GenBank/DDBJ databases">
        <authorList>
            <person name="Alioto T."/>
            <person name="Alioto T."/>
        </authorList>
    </citation>
    <scope>NUCLEOTIDE SEQUENCE [LARGE SCALE GENOMIC DNA]</scope>
</reference>